<comment type="caution">
    <text evidence="1">The sequence shown here is derived from an EMBL/GenBank/DDBJ whole genome shotgun (WGS) entry which is preliminary data.</text>
</comment>
<protein>
    <submittedName>
        <fullName evidence="1">Uncharacterized protein</fullName>
    </submittedName>
</protein>
<proteinExistence type="predicted"/>
<name>A0A833WD44_PHYIN</name>
<gene>
    <name evidence="1" type="ORF">GN244_ATG10005</name>
</gene>
<dbReference type="EMBL" id="WSZM01000226">
    <property type="protein sequence ID" value="KAF4037878.1"/>
    <property type="molecule type" value="Genomic_DNA"/>
</dbReference>
<evidence type="ECO:0000313" key="1">
    <source>
        <dbReference type="EMBL" id="KAF4037878.1"/>
    </source>
</evidence>
<sequence>MLSGSYWEGLTISSFVNFPRRLEFERLSLSSSMVSSNTIFSAVFALAVVVHNASAHGYMYIPLAEFTNSVTSAWIMQIEPQWSGD</sequence>
<organism evidence="1 2">
    <name type="scientific">Phytophthora infestans</name>
    <name type="common">Potato late blight agent</name>
    <name type="synonym">Botrytis infestans</name>
    <dbReference type="NCBI Taxonomy" id="4787"/>
    <lineage>
        <taxon>Eukaryota</taxon>
        <taxon>Sar</taxon>
        <taxon>Stramenopiles</taxon>
        <taxon>Oomycota</taxon>
        <taxon>Peronosporomycetes</taxon>
        <taxon>Peronosporales</taxon>
        <taxon>Peronosporaceae</taxon>
        <taxon>Phytophthora</taxon>
    </lineage>
</organism>
<dbReference type="AlphaFoldDB" id="A0A833WD44"/>
<reference evidence="1" key="1">
    <citation type="submission" date="2020-04" db="EMBL/GenBank/DDBJ databases">
        <title>Hybrid Assembly of Korean Phytophthora infestans isolates.</title>
        <authorList>
            <person name="Prokchorchik M."/>
            <person name="Lee Y."/>
            <person name="Seo J."/>
            <person name="Cho J.-H."/>
            <person name="Park Y.-E."/>
            <person name="Jang D.-C."/>
            <person name="Im J.-S."/>
            <person name="Choi J.-G."/>
            <person name="Park H.-J."/>
            <person name="Lee G.-B."/>
            <person name="Lee Y.-G."/>
            <person name="Hong S.-Y."/>
            <person name="Cho K."/>
            <person name="Sohn K.H."/>
        </authorList>
    </citation>
    <scope>NUCLEOTIDE SEQUENCE</scope>
    <source>
        <strain evidence="1">KR_1_A1</strain>
    </source>
</reference>
<accession>A0A833WD44</accession>
<dbReference type="Proteomes" id="UP000602510">
    <property type="component" value="Unassembled WGS sequence"/>
</dbReference>
<evidence type="ECO:0000313" key="2">
    <source>
        <dbReference type="Proteomes" id="UP000602510"/>
    </source>
</evidence>
<keyword evidence="2" id="KW-1185">Reference proteome</keyword>